<feature type="transmembrane region" description="Helical" evidence="11">
    <location>
        <begin position="351"/>
        <end position="370"/>
    </location>
</feature>
<dbReference type="PANTHER" id="PTHR42837">
    <property type="entry name" value="REGULATOR OF SIGMA-E PROTEASE RSEP"/>
    <property type="match status" value="1"/>
</dbReference>
<evidence type="ECO:0000313" key="13">
    <source>
        <dbReference type="EMBL" id="TYB31243.1"/>
    </source>
</evidence>
<keyword evidence="5 11" id="KW-0812">Transmembrane</keyword>
<keyword evidence="7 11" id="KW-0862">Zinc</keyword>
<reference evidence="13" key="1">
    <citation type="submission" date="2019-08" db="EMBL/GenBank/DDBJ databases">
        <title>Genomic characterization of a novel candidate phylum (ARYD3) from a high temperature, high salinity tertiary oil reservoir in north central Oklahoma, USA.</title>
        <authorList>
            <person name="Youssef N.H."/>
            <person name="Yadav A."/>
            <person name="Elshahed M.S."/>
        </authorList>
    </citation>
    <scope>NUCLEOTIDE SEQUENCE [LARGE SCALE GENOMIC DNA]</scope>
    <source>
        <strain evidence="13">ARYD3</strain>
    </source>
</reference>
<keyword evidence="6 11" id="KW-0378">Hydrolase</keyword>
<dbReference type="Gene3D" id="2.30.42.10">
    <property type="match status" value="2"/>
</dbReference>
<dbReference type="PROSITE" id="PS50106">
    <property type="entry name" value="PDZ"/>
    <property type="match status" value="1"/>
</dbReference>
<dbReference type="InterPro" id="IPR004387">
    <property type="entry name" value="Pept_M50_Zn"/>
</dbReference>
<dbReference type="SMART" id="SM00228">
    <property type="entry name" value="PDZ"/>
    <property type="match status" value="2"/>
</dbReference>
<evidence type="ECO:0000256" key="6">
    <source>
        <dbReference type="ARBA" id="ARBA00022801"/>
    </source>
</evidence>
<sequence>MLLNIILALFILGIVVFIHELGHFIFAKKVGIKVYTFSIGFGPKLFGINYKGTLYKISMIPFGGYVSMAGEDPNDRTGSPEEYSSKTVWQRFQVAIAGPVLNFILAFILFWIILIIGIEEPKQSDKPMEIHVVKDSIAAKIGMETGDELISIDNKKVSYWQEFQRNISLSGSKVNIKWNDVSAEKIKNNTVKIERDEYTGGADINKIGILPQIEPVIAGISKNSPANTIGLKKNDRIISINNKNVEYTYQLNKIIGQLENPDISLKISRNGNVIEKNVELAQRQQQEGYYLGVIFETVETEIVKYPFFKAFSEAINRFIGWIGKMFNMLKMLFSGAVSVKTVSGPVGIVKVTAVFATLGIVPLFQFLAIISMNLGIVNLIPIPITDGGHILFLGIEKLRGKPLKPKTLNIIMQISALLLVGLALFITYNDIIKIFKGVL</sequence>
<organism evidence="13 14">
    <name type="scientific">Candidatus Mcinerneyibacterium aminivorans</name>
    <dbReference type="NCBI Taxonomy" id="2703815"/>
    <lineage>
        <taxon>Bacteria</taxon>
        <taxon>Candidatus Macinerneyibacteriota</taxon>
        <taxon>Candidatus Mcinerneyibacteria</taxon>
        <taxon>Candidatus Mcinerneyibacteriales</taxon>
        <taxon>Candidatus Mcinerneyibacteriaceae</taxon>
        <taxon>Candidatus Mcinerneyibacterium</taxon>
    </lineage>
</organism>
<gene>
    <name evidence="13" type="primary">rseP</name>
    <name evidence="13" type="ORF">FXF47_05260</name>
</gene>
<feature type="domain" description="PDZ" evidence="12">
    <location>
        <begin position="190"/>
        <end position="246"/>
    </location>
</feature>
<keyword evidence="8 11" id="KW-1133">Transmembrane helix</keyword>
<comment type="subcellular location">
    <subcellularLocation>
        <location evidence="2">Membrane</location>
        <topology evidence="2">Multi-pass membrane protein</topology>
    </subcellularLocation>
</comment>
<dbReference type="InterPro" id="IPR041489">
    <property type="entry name" value="PDZ_6"/>
</dbReference>
<protein>
    <recommendedName>
        <fullName evidence="11">Zinc metalloprotease</fullName>
        <ecNumber evidence="11">3.4.24.-</ecNumber>
    </recommendedName>
</protein>
<dbReference type="GO" id="GO:0004222">
    <property type="term" value="F:metalloendopeptidase activity"/>
    <property type="evidence" value="ECO:0007669"/>
    <property type="project" value="InterPro"/>
</dbReference>
<dbReference type="EC" id="3.4.24.-" evidence="11"/>
<evidence type="ECO:0000256" key="11">
    <source>
        <dbReference type="RuleBase" id="RU362031"/>
    </source>
</evidence>
<evidence type="ECO:0000256" key="3">
    <source>
        <dbReference type="ARBA" id="ARBA00007931"/>
    </source>
</evidence>
<evidence type="ECO:0000256" key="9">
    <source>
        <dbReference type="ARBA" id="ARBA00023049"/>
    </source>
</evidence>
<dbReference type="InterPro" id="IPR008915">
    <property type="entry name" value="Peptidase_M50"/>
</dbReference>
<keyword evidence="11" id="KW-0479">Metal-binding</keyword>
<comment type="similarity">
    <text evidence="3 11">Belongs to the peptidase M50B family.</text>
</comment>
<evidence type="ECO:0000256" key="10">
    <source>
        <dbReference type="ARBA" id="ARBA00023136"/>
    </source>
</evidence>
<evidence type="ECO:0000313" key="14">
    <source>
        <dbReference type="Proteomes" id="UP000324143"/>
    </source>
</evidence>
<evidence type="ECO:0000259" key="12">
    <source>
        <dbReference type="PROSITE" id="PS50106"/>
    </source>
</evidence>
<keyword evidence="10 11" id="KW-0472">Membrane</keyword>
<dbReference type="AlphaFoldDB" id="A0A5D0MI12"/>
<dbReference type="InterPro" id="IPR001478">
    <property type="entry name" value="PDZ"/>
</dbReference>
<dbReference type="EMBL" id="VSIX01000045">
    <property type="protein sequence ID" value="TYB31243.1"/>
    <property type="molecule type" value="Genomic_DNA"/>
</dbReference>
<keyword evidence="4" id="KW-0645">Protease</keyword>
<proteinExistence type="inferred from homology"/>
<accession>A0A5D0MI12</accession>
<dbReference type="SUPFAM" id="SSF50156">
    <property type="entry name" value="PDZ domain-like"/>
    <property type="match status" value="2"/>
</dbReference>
<dbReference type="Pfam" id="PF02163">
    <property type="entry name" value="Peptidase_M50"/>
    <property type="match status" value="1"/>
</dbReference>
<dbReference type="CDD" id="cd06163">
    <property type="entry name" value="S2P-M50_PDZ_RseP-like"/>
    <property type="match status" value="2"/>
</dbReference>
<evidence type="ECO:0000256" key="5">
    <source>
        <dbReference type="ARBA" id="ARBA00022692"/>
    </source>
</evidence>
<feature type="transmembrane region" description="Helical" evidence="11">
    <location>
        <begin position="6"/>
        <end position="26"/>
    </location>
</feature>
<keyword evidence="14" id="KW-1185">Reference proteome</keyword>
<dbReference type="NCBIfam" id="TIGR00054">
    <property type="entry name" value="RIP metalloprotease RseP"/>
    <property type="match status" value="1"/>
</dbReference>
<keyword evidence="9 11" id="KW-0482">Metalloprotease</keyword>
<dbReference type="CDD" id="cd23081">
    <property type="entry name" value="cpPDZ_EcRseP-like"/>
    <property type="match status" value="1"/>
</dbReference>
<evidence type="ECO:0000256" key="7">
    <source>
        <dbReference type="ARBA" id="ARBA00022833"/>
    </source>
</evidence>
<comment type="caution">
    <text evidence="13">The sequence shown here is derived from an EMBL/GenBank/DDBJ whole genome shotgun (WGS) entry which is preliminary data.</text>
</comment>
<dbReference type="GO" id="GO:0016020">
    <property type="term" value="C:membrane"/>
    <property type="evidence" value="ECO:0007669"/>
    <property type="project" value="UniProtKB-SubCell"/>
</dbReference>
<feature type="transmembrane region" description="Helical" evidence="11">
    <location>
        <begin position="94"/>
        <end position="118"/>
    </location>
</feature>
<evidence type="ECO:0000256" key="2">
    <source>
        <dbReference type="ARBA" id="ARBA00004141"/>
    </source>
</evidence>
<evidence type="ECO:0000256" key="1">
    <source>
        <dbReference type="ARBA" id="ARBA00001947"/>
    </source>
</evidence>
<dbReference type="PANTHER" id="PTHR42837:SF2">
    <property type="entry name" value="MEMBRANE METALLOPROTEASE ARASP2, CHLOROPLASTIC-RELATED"/>
    <property type="match status" value="1"/>
</dbReference>
<dbReference type="GO" id="GO:0046872">
    <property type="term" value="F:metal ion binding"/>
    <property type="evidence" value="ECO:0007669"/>
    <property type="project" value="UniProtKB-KW"/>
</dbReference>
<dbReference type="Pfam" id="PF17820">
    <property type="entry name" value="PDZ_6"/>
    <property type="match status" value="1"/>
</dbReference>
<dbReference type="Proteomes" id="UP000324143">
    <property type="component" value="Unassembled WGS sequence"/>
</dbReference>
<evidence type="ECO:0000256" key="4">
    <source>
        <dbReference type="ARBA" id="ARBA00022670"/>
    </source>
</evidence>
<feature type="transmembrane region" description="Helical" evidence="11">
    <location>
        <begin position="407"/>
        <end position="428"/>
    </location>
</feature>
<dbReference type="GO" id="GO:0006508">
    <property type="term" value="P:proteolysis"/>
    <property type="evidence" value="ECO:0007669"/>
    <property type="project" value="UniProtKB-KW"/>
</dbReference>
<feature type="transmembrane region" description="Helical" evidence="11">
    <location>
        <begin position="318"/>
        <end position="339"/>
    </location>
</feature>
<feature type="transmembrane region" description="Helical" evidence="11">
    <location>
        <begin position="376"/>
        <end position="395"/>
    </location>
</feature>
<comment type="cofactor">
    <cofactor evidence="1 11">
        <name>Zn(2+)</name>
        <dbReference type="ChEBI" id="CHEBI:29105"/>
    </cofactor>
</comment>
<name>A0A5D0MI12_9BACT</name>
<evidence type="ECO:0000256" key="8">
    <source>
        <dbReference type="ARBA" id="ARBA00022989"/>
    </source>
</evidence>
<dbReference type="InterPro" id="IPR036034">
    <property type="entry name" value="PDZ_sf"/>
</dbReference>